<evidence type="ECO:0000313" key="1">
    <source>
        <dbReference type="EMBL" id="KAJ1112987.1"/>
    </source>
</evidence>
<dbReference type="AlphaFoldDB" id="A0AAV7NCV3"/>
<proteinExistence type="predicted"/>
<organism evidence="1 2">
    <name type="scientific">Pleurodeles waltl</name>
    <name type="common">Iberian ribbed newt</name>
    <dbReference type="NCBI Taxonomy" id="8319"/>
    <lineage>
        <taxon>Eukaryota</taxon>
        <taxon>Metazoa</taxon>
        <taxon>Chordata</taxon>
        <taxon>Craniata</taxon>
        <taxon>Vertebrata</taxon>
        <taxon>Euteleostomi</taxon>
        <taxon>Amphibia</taxon>
        <taxon>Batrachia</taxon>
        <taxon>Caudata</taxon>
        <taxon>Salamandroidea</taxon>
        <taxon>Salamandridae</taxon>
        <taxon>Pleurodelinae</taxon>
        <taxon>Pleurodeles</taxon>
    </lineage>
</organism>
<name>A0AAV7NCV3_PLEWA</name>
<evidence type="ECO:0000313" key="2">
    <source>
        <dbReference type="Proteomes" id="UP001066276"/>
    </source>
</evidence>
<accession>A0AAV7NCV3</accession>
<keyword evidence="2" id="KW-1185">Reference proteome</keyword>
<gene>
    <name evidence="1" type="ORF">NDU88_001247</name>
</gene>
<reference evidence="1" key="1">
    <citation type="journal article" date="2022" name="bioRxiv">
        <title>Sequencing and chromosome-scale assembly of the giantPleurodeles waltlgenome.</title>
        <authorList>
            <person name="Brown T."/>
            <person name="Elewa A."/>
            <person name="Iarovenko S."/>
            <person name="Subramanian E."/>
            <person name="Araus A.J."/>
            <person name="Petzold A."/>
            <person name="Susuki M."/>
            <person name="Suzuki K.-i.T."/>
            <person name="Hayashi T."/>
            <person name="Toyoda A."/>
            <person name="Oliveira C."/>
            <person name="Osipova E."/>
            <person name="Leigh N.D."/>
            <person name="Simon A."/>
            <person name="Yun M.H."/>
        </authorList>
    </citation>
    <scope>NUCLEOTIDE SEQUENCE</scope>
    <source>
        <strain evidence="1">20211129_DDA</strain>
        <tissue evidence="1">Liver</tissue>
    </source>
</reference>
<dbReference type="EMBL" id="JANPWB010000012">
    <property type="protein sequence ID" value="KAJ1112987.1"/>
    <property type="molecule type" value="Genomic_DNA"/>
</dbReference>
<comment type="caution">
    <text evidence="1">The sequence shown here is derived from an EMBL/GenBank/DDBJ whole genome shotgun (WGS) entry which is preliminary data.</text>
</comment>
<protein>
    <submittedName>
        <fullName evidence="1">Uncharacterized protein</fullName>
    </submittedName>
</protein>
<dbReference type="Proteomes" id="UP001066276">
    <property type="component" value="Chromosome 8"/>
</dbReference>
<sequence length="119" mass="12836">MFHGTHPPPPRAPPTPSRIICARHVPPALRIPDVTTPHHCRCHPLRSGVQPQAVTSTLSTDLALSGLFCFLGCTTAGYLGYSQALGEKREPAPDATSAVQPLDQNPPYCSRFIQDKQVA</sequence>